<accession>A0AAE1T1T3</accession>
<reference evidence="2" key="1">
    <citation type="submission" date="2023-12" db="EMBL/GenBank/DDBJ databases">
        <title>Genome assembly of Anisodus tanguticus.</title>
        <authorList>
            <person name="Wang Y.-J."/>
        </authorList>
    </citation>
    <scope>NUCLEOTIDE SEQUENCE</scope>
    <source>
        <strain evidence="2">KB-2021</strain>
        <tissue evidence="2">Leaf</tissue>
    </source>
</reference>
<proteinExistence type="predicted"/>
<feature type="compositionally biased region" description="Polar residues" evidence="1">
    <location>
        <begin position="1"/>
        <end position="20"/>
    </location>
</feature>
<evidence type="ECO:0000256" key="1">
    <source>
        <dbReference type="SAM" id="MobiDB-lite"/>
    </source>
</evidence>
<dbReference type="EMBL" id="JAVYJV010000001">
    <property type="protein sequence ID" value="KAK4380044.1"/>
    <property type="molecule type" value="Genomic_DNA"/>
</dbReference>
<feature type="region of interest" description="Disordered" evidence="1">
    <location>
        <begin position="1"/>
        <end position="23"/>
    </location>
</feature>
<organism evidence="2 3">
    <name type="scientific">Anisodus tanguticus</name>
    <dbReference type="NCBI Taxonomy" id="243964"/>
    <lineage>
        <taxon>Eukaryota</taxon>
        <taxon>Viridiplantae</taxon>
        <taxon>Streptophyta</taxon>
        <taxon>Embryophyta</taxon>
        <taxon>Tracheophyta</taxon>
        <taxon>Spermatophyta</taxon>
        <taxon>Magnoliopsida</taxon>
        <taxon>eudicotyledons</taxon>
        <taxon>Gunneridae</taxon>
        <taxon>Pentapetalae</taxon>
        <taxon>asterids</taxon>
        <taxon>lamiids</taxon>
        <taxon>Solanales</taxon>
        <taxon>Solanaceae</taxon>
        <taxon>Solanoideae</taxon>
        <taxon>Hyoscyameae</taxon>
        <taxon>Anisodus</taxon>
    </lineage>
</organism>
<feature type="compositionally biased region" description="Basic and acidic residues" evidence="1">
    <location>
        <begin position="116"/>
        <end position="135"/>
    </location>
</feature>
<dbReference type="Proteomes" id="UP001291623">
    <property type="component" value="Unassembled WGS sequence"/>
</dbReference>
<gene>
    <name evidence="2" type="ORF">RND71_001906</name>
</gene>
<name>A0AAE1T1T3_9SOLA</name>
<feature type="region of interest" description="Disordered" evidence="1">
    <location>
        <begin position="81"/>
        <end position="146"/>
    </location>
</feature>
<dbReference type="AlphaFoldDB" id="A0AAE1T1T3"/>
<comment type="caution">
    <text evidence="2">The sequence shown here is derived from an EMBL/GenBank/DDBJ whole genome shotgun (WGS) entry which is preliminary data.</text>
</comment>
<evidence type="ECO:0000313" key="2">
    <source>
        <dbReference type="EMBL" id="KAK4380044.1"/>
    </source>
</evidence>
<protein>
    <submittedName>
        <fullName evidence="2">Uncharacterized protein</fullName>
    </submittedName>
</protein>
<keyword evidence="3" id="KW-1185">Reference proteome</keyword>
<evidence type="ECO:0000313" key="3">
    <source>
        <dbReference type="Proteomes" id="UP001291623"/>
    </source>
</evidence>
<sequence>MATMTTGQPPLVAGQNSNDPLNVVKDNRVYDESTKTTVAQRQKSNEVSTQNKFNVLQVEEQTTDVYNEINTFENEVLYNKFDGESEQLSQENNKGDTEEGSKPINYAEIKPKKHTDRGSEHLNQEISKVDVDEGSKTMNSNEINTKEWVENSFPMHKTRVESVEGPDDVKVVIDIINQDLVDTTQSGEHREGGS</sequence>